<evidence type="ECO:0000313" key="3">
    <source>
        <dbReference type="Proteomes" id="UP001389717"/>
    </source>
</evidence>
<gene>
    <name evidence="2" type="ORF">AAEO50_01625</name>
</gene>
<protein>
    <submittedName>
        <fullName evidence="2">Endonuclease</fullName>
    </submittedName>
</protein>
<organism evidence="2 3">
    <name type="scientific">Rossellomorea oryzaecorticis</name>
    <dbReference type="NCBI Taxonomy" id="1396505"/>
    <lineage>
        <taxon>Bacteria</taxon>
        <taxon>Bacillati</taxon>
        <taxon>Bacillota</taxon>
        <taxon>Bacilli</taxon>
        <taxon>Bacillales</taxon>
        <taxon>Bacillaceae</taxon>
        <taxon>Rossellomorea</taxon>
    </lineage>
</organism>
<sequence>MGDESKFMDIMIGKLLGDGCITKQEGRKPRFQFIHSKKDQEWCEHCYSVLKEYFPLNAPKYKKVKDKRVQAGYTEGYYVQSKTHETITMLRNVWYKEGKKIVPFDFISEHLSPRTLAWWYQDDGHLKRQSNIPKKIILSTESFSTLENIQLCKILKEKFLLSFSHDKQNRIILYDKFQILYFLKLIEPYIHPSMSRKIVPVFDIYSQEIISKRTSIYLPTHLTLQSPTSEINNRLLFLEQLIITYKAGKFYTKELVGYIEKIRNGIETKPYQVVINQKNLHQLNNLSKLTGLNNSVLTLLCFEYFS</sequence>
<keyword evidence="2" id="KW-0378">Hydrolase</keyword>
<accession>A0ABU9K4H1</accession>
<evidence type="ECO:0000259" key="1">
    <source>
        <dbReference type="Pfam" id="PF03161"/>
    </source>
</evidence>
<dbReference type="Pfam" id="PF03161">
    <property type="entry name" value="LAGLIDADG_2"/>
    <property type="match status" value="1"/>
</dbReference>
<evidence type="ECO:0000313" key="2">
    <source>
        <dbReference type="EMBL" id="MEL3970964.1"/>
    </source>
</evidence>
<dbReference type="InterPro" id="IPR027434">
    <property type="entry name" value="Homing_endonucl"/>
</dbReference>
<feature type="domain" description="Homing endonuclease LAGLIDADG" evidence="1">
    <location>
        <begin position="9"/>
        <end position="170"/>
    </location>
</feature>
<comment type="caution">
    <text evidence="2">The sequence shown here is derived from an EMBL/GenBank/DDBJ whole genome shotgun (WGS) entry which is preliminary data.</text>
</comment>
<keyword evidence="3" id="KW-1185">Reference proteome</keyword>
<keyword evidence="2" id="KW-0255">Endonuclease</keyword>
<dbReference type="Proteomes" id="UP001389717">
    <property type="component" value="Unassembled WGS sequence"/>
</dbReference>
<dbReference type="GO" id="GO:0004519">
    <property type="term" value="F:endonuclease activity"/>
    <property type="evidence" value="ECO:0007669"/>
    <property type="project" value="UniProtKB-KW"/>
</dbReference>
<dbReference type="RefSeq" id="WP_341979696.1">
    <property type="nucleotide sequence ID" value="NZ_JBBYAF010000002.1"/>
</dbReference>
<reference evidence="2 3" key="1">
    <citation type="submission" date="2024-04" db="EMBL/GenBank/DDBJ databases">
        <title>Bacillus oryzaecorticis sp. nov., a moderately halophilic bacterium isolated from rice husks.</title>
        <authorList>
            <person name="Zhu H.-S."/>
        </authorList>
    </citation>
    <scope>NUCLEOTIDE SEQUENCE [LARGE SCALE GENOMIC DNA]</scope>
    <source>
        <strain evidence="2 3">ZC255</strain>
    </source>
</reference>
<dbReference type="SUPFAM" id="SSF55608">
    <property type="entry name" value="Homing endonucleases"/>
    <property type="match status" value="1"/>
</dbReference>
<proteinExistence type="predicted"/>
<dbReference type="InterPro" id="IPR004860">
    <property type="entry name" value="LAGLIDADG_dom"/>
</dbReference>
<name>A0ABU9K4H1_9BACI</name>
<dbReference type="Gene3D" id="3.10.28.10">
    <property type="entry name" value="Homing endonucleases"/>
    <property type="match status" value="2"/>
</dbReference>
<keyword evidence="2" id="KW-0540">Nuclease</keyword>
<dbReference type="EMBL" id="JBBYAF010000002">
    <property type="protein sequence ID" value="MEL3970964.1"/>
    <property type="molecule type" value="Genomic_DNA"/>
</dbReference>